<dbReference type="Proteomes" id="UP000298246">
    <property type="component" value="Unassembled WGS sequence"/>
</dbReference>
<dbReference type="AlphaFoldDB" id="A0A4Y8Q218"/>
<evidence type="ECO:0000313" key="2">
    <source>
        <dbReference type="EMBL" id="TFE87845.1"/>
    </source>
</evidence>
<dbReference type="EMBL" id="MYFO01000012">
    <property type="protein sequence ID" value="TFE87845.1"/>
    <property type="molecule type" value="Genomic_DNA"/>
</dbReference>
<evidence type="ECO:0000259" key="1">
    <source>
        <dbReference type="Pfam" id="PF09992"/>
    </source>
</evidence>
<accession>A0A4Y8Q218</accession>
<evidence type="ECO:0000313" key="3">
    <source>
        <dbReference type="Proteomes" id="UP000298246"/>
    </source>
</evidence>
<dbReference type="PANTHER" id="PTHR40446:SF2">
    <property type="entry name" value="N-ACETYLGLUCOSAMINE-1-PHOSPHODIESTER ALPHA-N-ACETYLGLUCOSAMINIDASE"/>
    <property type="match status" value="1"/>
</dbReference>
<dbReference type="OrthoDB" id="9816453at2"/>
<protein>
    <submittedName>
        <fullName evidence="2">Exopolysaccharide biosynthesis protein</fullName>
    </submittedName>
</protein>
<dbReference type="Pfam" id="PF09992">
    <property type="entry name" value="NAGPA"/>
    <property type="match status" value="1"/>
</dbReference>
<name>A0A4Y8Q218_9BACL</name>
<keyword evidence="3" id="KW-1185">Reference proteome</keyword>
<reference evidence="2 3" key="1">
    <citation type="submission" date="2017-03" db="EMBL/GenBank/DDBJ databases">
        <title>Isolation of Levoglucosan Utilizing Bacteria.</title>
        <authorList>
            <person name="Arya A.S."/>
        </authorList>
    </citation>
    <scope>NUCLEOTIDE SEQUENCE [LARGE SCALE GENOMIC DNA]</scope>
    <source>
        <strain evidence="2 3">MEC069</strain>
    </source>
</reference>
<dbReference type="InterPro" id="IPR018711">
    <property type="entry name" value="NAGPA"/>
</dbReference>
<proteinExistence type="predicted"/>
<comment type="caution">
    <text evidence="2">The sequence shown here is derived from an EMBL/GenBank/DDBJ whole genome shotgun (WGS) entry which is preliminary data.</text>
</comment>
<feature type="domain" description="Phosphodiester glycosidase" evidence="1">
    <location>
        <begin position="178"/>
        <end position="359"/>
    </location>
</feature>
<gene>
    <name evidence="2" type="ORF">B5M42_11195</name>
</gene>
<dbReference type="PANTHER" id="PTHR40446">
    <property type="entry name" value="N-ACETYLGLUCOSAMINE-1-PHOSPHODIESTER ALPHA-N-ACETYLGLUCOSAMINIDASE"/>
    <property type="match status" value="1"/>
</dbReference>
<organism evidence="2 3">
    <name type="scientific">Paenibacillus athensensis</name>
    <dbReference type="NCBI Taxonomy" id="1967502"/>
    <lineage>
        <taxon>Bacteria</taxon>
        <taxon>Bacillati</taxon>
        <taxon>Bacillota</taxon>
        <taxon>Bacilli</taxon>
        <taxon>Bacillales</taxon>
        <taxon>Paenibacillaceae</taxon>
        <taxon>Paenibacillus</taxon>
    </lineage>
</organism>
<sequence length="360" mass="38420">MIPVQQINRLLLLACAPFLGALVWLLAQQAHIELPALIRPSAQAATAAAGPLLAGAQTTAAKLDLAQADAAQIKSTIEQYYEVYAKSAAQMNAMLSAATAQAARPGLIYDSRITARLGQPLRQASSGNIDLKLFALSDTHYNGYALKVNLKNDKAVKLVLGKDKLGSSETTLEASSRYGAIAAINAGGFADDNRGRRYPMDTTVIGSKYVNGFFPTNNDTVFIGLDQKLRLIGGKFSSQSELDKLQPLMGSTFVPTLLQSGAKAAIPARWQTSPVRAARTIVGNYKNDQLLFIVTDGRDESGNSGATLAELQDRLQALGVRDAYNLDGGGSSTLVFNGTVINHPSDGRLRPLATHLLFFK</sequence>